<proteinExistence type="predicted"/>
<evidence type="ECO:0000256" key="2">
    <source>
        <dbReference type="ARBA" id="ARBA00022723"/>
    </source>
</evidence>
<dbReference type="GO" id="GO:0005634">
    <property type="term" value="C:nucleus"/>
    <property type="evidence" value="ECO:0007669"/>
    <property type="project" value="UniProtKB-SubCell"/>
</dbReference>
<evidence type="ECO:0000313" key="8">
    <source>
        <dbReference type="Proteomes" id="UP000324091"/>
    </source>
</evidence>
<evidence type="ECO:0000256" key="1">
    <source>
        <dbReference type="ARBA" id="ARBA00004123"/>
    </source>
</evidence>
<feature type="region of interest" description="Disordered" evidence="6">
    <location>
        <begin position="1"/>
        <end position="23"/>
    </location>
</feature>
<keyword evidence="4" id="KW-0862">Zinc</keyword>
<evidence type="ECO:0000256" key="6">
    <source>
        <dbReference type="SAM" id="MobiDB-lite"/>
    </source>
</evidence>
<dbReference type="AlphaFoldDB" id="A0A5C6PSG8"/>
<keyword evidence="2" id="KW-0479">Metal-binding</keyword>
<comment type="caution">
    <text evidence="7">The sequence shown here is derived from an EMBL/GenBank/DDBJ whole genome shotgun (WGS) entry which is preliminary data.</text>
</comment>
<accession>A0A5C6PSG8</accession>
<dbReference type="PANTHER" id="PTHR46481:SF10">
    <property type="entry name" value="ZINC FINGER BED DOMAIN-CONTAINING PROTEIN 39"/>
    <property type="match status" value="1"/>
</dbReference>
<name>A0A5C6PSG8_9TELE</name>
<dbReference type="GO" id="GO:0008270">
    <property type="term" value="F:zinc ion binding"/>
    <property type="evidence" value="ECO:0007669"/>
    <property type="project" value="UniProtKB-KW"/>
</dbReference>
<dbReference type="SUPFAM" id="SSF53098">
    <property type="entry name" value="Ribonuclease H-like"/>
    <property type="match status" value="1"/>
</dbReference>
<dbReference type="Proteomes" id="UP000324091">
    <property type="component" value="Chromosome 1"/>
</dbReference>
<sequence>MLRHYRARHGNEELADTRESTPVPNKQAVDEAVVNMIIKDCQPLSFVENEGFKELLKLIIPSYALPSRKTIKDLVSQRYEEEKEKTKKDLQSAVAVTLTADMWTSMNMEAYLAVTGHYVDKESHGLHSSVLGVQHFPQKHTPENIATVKRSLMEEWGIAGKVRCLVTDAAANMTSCA</sequence>
<dbReference type="InterPro" id="IPR012337">
    <property type="entry name" value="RNaseH-like_sf"/>
</dbReference>
<protein>
    <recommendedName>
        <fullName evidence="9">Zinc finger BED domain-containing protein 4</fullName>
    </recommendedName>
</protein>
<organism evidence="7 8">
    <name type="scientific">Takifugu flavidus</name>
    <name type="common">sansaifugu</name>
    <dbReference type="NCBI Taxonomy" id="433684"/>
    <lineage>
        <taxon>Eukaryota</taxon>
        <taxon>Metazoa</taxon>
        <taxon>Chordata</taxon>
        <taxon>Craniata</taxon>
        <taxon>Vertebrata</taxon>
        <taxon>Euteleostomi</taxon>
        <taxon>Actinopterygii</taxon>
        <taxon>Neopterygii</taxon>
        <taxon>Teleostei</taxon>
        <taxon>Neoteleostei</taxon>
        <taxon>Acanthomorphata</taxon>
        <taxon>Eupercaria</taxon>
        <taxon>Tetraodontiformes</taxon>
        <taxon>Tetradontoidea</taxon>
        <taxon>Tetraodontidae</taxon>
        <taxon>Takifugu</taxon>
    </lineage>
</organism>
<dbReference type="InterPro" id="IPR052035">
    <property type="entry name" value="ZnF_BED_domain_contain"/>
</dbReference>
<comment type="subcellular location">
    <subcellularLocation>
        <location evidence="1">Nucleus</location>
    </subcellularLocation>
</comment>
<reference evidence="7 8" key="1">
    <citation type="submission" date="2019-04" db="EMBL/GenBank/DDBJ databases">
        <title>Chromosome genome assembly for Takifugu flavidus.</title>
        <authorList>
            <person name="Xiao S."/>
        </authorList>
    </citation>
    <scope>NUCLEOTIDE SEQUENCE [LARGE SCALE GENOMIC DNA]</scope>
    <source>
        <strain evidence="7">HTHZ2018</strain>
        <tissue evidence="7">Muscle</tissue>
    </source>
</reference>
<feature type="compositionally biased region" description="Basic and acidic residues" evidence="6">
    <location>
        <begin position="9"/>
        <end position="19"/>
    </location>
</feature>
<evidence type="ECO:0008006" key="9">
    <source>
        <dbReference type="Google" id="ProtNLM"/>
    </source>
</evidence>
<dbReference type="EMBL" id="RHFK02000001">
    <property type="protein sequence ID" value="TWW81728.1"/>
    <property type="molecule type" value="Genomic_DNA"/>
</dbReference>
<dbReference type="PANTHER" id="PTHR46481">
    <property type="entry name" value="ZINC FINGER BED DOMAIN-CONTAINING PROTEIN 4"/>
    <property type="match status" value="1"/>
</dbReference>
<dbReference type="SUPFAM" id="SSF140996">
    <property type="entry name" value="Hermes dimerisation domain"/>
    <property type="match status" value="1"/>
</dbReference>
<keyword evidence="3" id="KW-0863">Zinc-finger</keyword>
<keyword evidence="5" id="KW-0539">Nucleus</keyword>
<evidence type="ECO:0000313" key="7">
    <source>
        <dbReference type="EMBL" id="TWW81728.1"/>
    </source>
</evidence>
<evidence type="ECO:0000256" key="3">
    <source>
        <dbReference type="ARBA" id="ARBA00022771"/>
    </source>
</evidence>
<evidence type="ECO:0000256" key="5">
    <source>
        <dbReference type="ARBA" id="ARBA00023242"/>
    </source>
</evidence>
<gene>
    <name evidence="7" type="ORF">D4764_01G0015430</name>
</gene>
<dbReference type="Gene3D" id="1.10.10.1070">
    <property type="entry name" value="Zinc finger, BED domain-containing"/>
    <property type="match status" value="1"/>
</dbReference>
<keyword evidence="8" id="KW-1185">Reference proteome</keyword>
<evidence type="ECO:0000256" key="4">
    <source>
        <dbReference type="ARBA" id="ARBA00022833"/>
    </source>
</evidence>